<comment type="similarity">
    <text evidence="1">Belongs to the LysR transcriptional regulatory family.</text>
</comment>
<feature type="domain" description="HTH lysR-type" evidence="5">
    <location>
        <begin position="1"/>
        <end position="59"/>
    </location>
</feature>
<dbReference type="Gene3D" id="1.10.10.10">
    <property type="entry name" value="Winged helix-like DNA-binding domain superfamily/Winged helix DNA-binding domain"/>
    <property type="match status" value="1"/>
</dbReference>
<dbReference type="SUPFAM" id="SSF46785">
    <property type="entry name" value="Winged helix' DNA-binding domain"/>
    <property type="match status" value="1"/>
</dbReference>
<evidence type="ECO:0000256" key="3">
    <source>
        <dbReference type="ARBA" id="ARBA00023125"/>
    </source>
</evidence>
<protein>
    <submittedName>
        <fullName evidence="6">LysR family transcriptional regulator</fullName>
    </submittedName>
</protein>
<dbReference type="OrthoDB" id="8717159at2"/>
<dbReference type="PANTHER" id="PTHR30126:SF39">
    <property type="entry name" value="HTH-TYPE TRANSCRIPTIONAL REGULATOR CYSL"/>
    <property type="match status" value="1"/>
</dbReference>
<evidence type="ECO:0000313" key="7">
    <source>
        <dbReference type="Proteomes" id="UP000272503"/>
    </source>
</evidence>
<dbReference type="Proteomes" id="UP000272503">
    <property type="component" value="Unassembled WGS sequence"/>
</dbReference>
<evidence type="ECO:0000259" key="5">
    <source>
        <dbReference type="PROSITE" id="PS50931"/>
    </source>
</evidence>
<dbReference type="GO" id="GO:0003700">
    <property type="term" value="F:DNA-binding transcription factor activity"/>
    <property type="evidence" value="ECO:0007669"/>
    <property type="project" value="InterPro"/>
</dbReference>
<dbReference type="PRINTS" id="PR00039">
    <property type="entry name" value="HTHLYSR"/>
</dbReference>
<dbReference type="InterPro" id="IPR005119">
    <property type="entry name" value="LysR_subst-bd"/>
</dbReference>
<name>A0A3L7ACV0_9MICO</name>
<gene>
    <name evidence="6" type="ORF">D9V32_00465</name>
</gene>
<evidence type="ECO:0000256" key="1">
    <source>
        <dbReference type="ARBA" id="ARBA00009437"/>
    </source>
</evidence>
<sequence length="299" mass="31435">MADLDLLATFLEVYRTGSITRAAPRLGLSQPAVSERMARLEAHLGESLLTRGARGTVPTAAGENLAARIGPSIDRLRTTLDAAGTDVSGTVRIGGASDVIASRVVGALAPLTASGVRIEFTLGLAENLLADLARGGQDLVLSAIRPAHPGVRFRPLVDEEFVLVGAPALLAELNPDELRKDPAAALARVPVVVYDAQLSILRRYWRSQFGRRPGGPIAMIVPDLRAILAAVIAGVGIAALPRYLADPALVAGTAVLVHAATENPLNTLYLAIPTERPLDPAGIAVLTRLTEQARTWESL</sequence>
<dbReference type="RefSeq" id="WP_121646941.1">
    <property type="nucleotide sequence ID" value="NZ_RCUX01000001.1"/>
</dbReference>
<dbReference type="PANTHER" id="PTHR30126">
    <property type="entry name" value="HTH-TYPE TRANSCRIPTIONAL REGULATOR"/>
    <property type="match status" value="1"/>
</dbReference>
<organism evidence="6 7">
    <name type="scientific">Mycetocola tolaasinivorans</name>
    <dbReference type="NCBI Taxonomy" id="76635"/>
    <lineage>
        <taxon>Bacteria</taxon>
        <taxon>Bacillati</taxon>
        <taxon>Actinomycetota</taxon>
        <taxon>Actinomycetes</taxon>
        <taxon>Micrococcales</taxon>
        <taxon>Microbacteriaceae</taxon>
        <taxon>Mycetocola</taxon>
    </lineage>
</organism>
<dbReference type="Pfam" id="PF00126">
    <property type="entry name" value="HTH_1"/>
    <property type="match status" value="1"/>
</dbReference>
<keyword evidence="4" id="KW-0804">Transcription</keyword>
<dbReference type="Pfam" id="PF03466">
    <property type="entry name" value="LysR_substrate"/>
    <property type="match status" value="1"/>
</dbReference>
<dbReference type="EMBL" id="RCUX01000001">
    <property type="protein sequence ID" value="RLP77845.1"/>
    <property type="molecule type" value="Genomic_DNA"/>
</dbReference>
<keyword evidence="2" id="KW-0805">Transcription regulation</keyword>
<dbReference type="InterPro" id="IPR036388">
    <property type="entry name" value="WH-like_DNA-bd_sf"/>
</dbReference>
<dbReference type="GO" id="GO:0000976">
    <property type="term" value="F:transcription cis-regulatory region binding"/>
    <property type="evidence" value="ECO:0007669"/>
    <property type="project" value="TreeGrafter"/>
</dbReference>
<dbReference type="InterPro" id="IPR036390">
    <property type="entry name" value="WH_DNA-bd_sf"/>
</dbReference>
<dbReference type="Gene3D" id="3.40.190.290">
    <property type="match status" value="1"/>
</dbReference>
<dbReference type="SUPFAM" id="SSF53850">
    <property type="entry name" value="Periplasmic binding protein-like II"/>
    <property type="match status" value="1"/>
</dbReference>
<dbReference type="InterPro" id="IPR000847">
    <property type="entry name" value="LysR_HTH_N"/>
</dbReference>
<evidence type="ECO:0000313" key="6">
    <source>
        <dbReference type="EMBL" id="RLP77845.1"/>
    </source>
</evidence>
<dbReference type="CDD" id="cd05466">
    <property type="entry name" value="PBP2_LTTR_substrate"/>
    <property type="match status" value="1"/>
</dbReference>
<dbReference type="AlphaFoldDB" id="A0A3L7ACV0"/>
<evidence type="ECO:0000256" key="4">
    <source>
        <dbReference type="ARBA" id="ARBA00023163"/>
    </source>
</evidence>
<keyword evidence="7" id="KW-1185">Reference proteome</keyword>
<comment type="caution">
    <text evidence="6">The sequence shown here is derived from an EMBL/GenBank/DDBJ whole genome shotgun (WGS) entry which is preliminary data.</text>
</comment>
<proteinExistence type="inferred from homology"/>
<dbReference type="PROSITE" id="PS50931">
    <property type="entry name" value="HTH_LYSR"/>
    <property type="match status" value="1"/>
</dbReference>
<evidence type="ECO:0000256" key="2">
    <source>
        <dbReference type="ARBA" id="ARBA00023015"/>
    </source>
</evidence>
<reference evidence="6 7" key="1">
    <citation type="submission" date="2018-10" db="EMBL/GenBank/DDBJ databases">
        <authorList>
            <person name="Li J."/>
        </authorList>
    </citation>
    <scope>NUCLEOTIDE SEQUENCE [LARGE SCALE GENOMIC DNA]</scope>
    <source>
        <strain evidence="6 7">IF 016277</strain>
    </source>
</reference>
<accession>A0A3L7ACV0</accession>
<keyword evidence="3" id="KW-0238">DNA-binding</keyword>